<keyword evidence="2" id="KW-1185">Reference proteome</keyword>
<evidence type="ECO:0000313" key="2">
    <source>
        <dbReference type="Proteomes" id="UP000821853"/>
    </source>
</evidence>
<proteinExistence type="predicted"/>
<sequence>MDQEKKERLLARLKDIDLSGTIVKSSVKRPRAARRLSVDSHPGRMRLRLNVAANGFLLNESSPSENTAATALTPTLGPNLTKARRISDTNRTRARGDSLGSILEMQALQIRRDEDDEIETSSRQKLGTSRSNVFTEKAIPSRIGSFLSEGSQLQKNKESAATDAVTDSFLVWKH</sequence>
<reference evidence="1 2" key="1">
    <citation type="journal article" date="2020" name="Cell">
        <title>Large-Scale Comparative Analyses of Tick Genomes Elucidate Their Genetic Diversity and Vector Capacities.</title>
        <authorList>
            <consortium name="Tick Genome and Microbiome Consortium (TIGMIC)"/>
            <person name="Jia N."/>
            <person name="Wang J."/>
            <person name="Shi W."/>
            <person name="Du L."/>
            <person name="Sun Y."/>
            <person name="Zhan W."/>
            <person name="Jiang J.F."/>
            <person name="Wang Q."/>
            <person name="Zhang B."/>
            <person name="Ji P."/>
            <person name="Bell-Sakyi L."/>
            <person name="Cui X.M."/>
            <person name="Yuan T.T."/>
            <person name="Jiang B.G."/>
            <person name="Yang W.F."/>
            <person name="Lam T.T."/>
            <person name="Chang Q.C."/>
            <person name="Ding S.J."/>
            <person name="Wang X.J."/>
            <person name="Zhu J.G."/>
            <person name="Ruan X.D."/>
            <person name="Zhao L."/>
            <person name="Wei J.T."/>
            <person name="Ye R.Z."/>
            <person name="Que T.C."/>
            <person name="Du C.H."/>
            <person name="Zhou Y.H."/>
            <person name="Cheng J.X."/>
            <person name="Dai P.F."/>
            <person name="Guo W.B."/>
            <person name="Han X.H."/>
            <person name="Huang E.J."/>
            <person name="Li L.F."/>
            <person name="Wei W."/>
            <person name="Gao Y.C."/>
            <person name="Liu J.Z."/>
            <person name="Shao H.Z."/>
            <person name="Wang X."/>
            <person name="Wang C.C."/>
            <person name="Yang T.C."/>
            <person name="Huo Q.B."/>
            <person name="Li W."/>
            <person name="Chen H.Y."/>
            <person name="Chen S.E."/>
            <person name="Zhou L.G."/>
            <person name="Ni X.B."/>
            <person name="Tian J.H."/>
            <person name="Sheng Y."/>
            <person name="Liu T."/>
            <person name="Pan Y.S."/>
            <person name="Xia L.Y."/>
            <person name="Li J."/>
            <person name="Zhao F."/>
            <person name="Cao W.C."/>
        </authorList>
    </citation>
    <scope>NUCLEOTIDE SEQUENCE [LARGE SCALE GENOMIC DNA]</scope>
    <source>
        <strain evidence="1">HaeL-2018</strain>
    </source>
</reference>
<comment type="caution">
    <text evidence="1">The sequence shown here is derived from an EMBL/GenBank/DDBJ whole genome shotgun (WGS) entry which is preliminary data.</text>
</comment>
<protein>
    <submittedName>
        <fullName evidence="1">Uncharacterized protein</fullName>
    </submittedName>
</protein>
<dbReference type="EMBL" id="JABSTR010000011">
    <property type="protein sequence ID" value="KAH9381074.1"/>
    <property type="molecule type" value="Genomic_DNA"/>
</dbReference>
<organism evidence="1 2">
    <name type="scientific">Haemaphysalis longicornis</name>
    <name type="common">Bush tick</name>
    <dbReference type="NCBI Taxonomy" id="44386"/>
    <lineage>
        <taxon>Eukaryota</taxon>
        <taxon>Metazoa</taxon>
        <taxon>Ecdysozoa</taxon>
        <taxon>Arthropoda</taxon>
        <taxon>Chelicerata</taxon>
        <taxon>Arachnida</taxon>
        <taxon>Acari</taxon>
        <taxon>Parasitiformes</taxon>
        <taxon>Ixodida</taxon>
        <taxon>Ixodoidea</taxon>
        <taxon>Ixodidae</taxon>
        <taxon>Haemaphysalinae</taxon>
        <taxon>Haemaphysalis</taxon>
    </lineage>
</organism>
<dbReference type="VEuPathDB" id="VectorBase:HLOH_063008"/>
<gene>
    <name evidence="1" type="ORF">HPB48_018610</name>
</gene>
<dbReference type="AlphaFoldDB" id="A0A9J6H042"/>
<accession>A0A9J6H042</accession>
<dbReference type="OrthoDB" id="10439358at2759"/>
<dbReference type="Proteomes" id="UP000821853">
    <property type="component" value="Chromosome 9"/>
</dbReference>
<evidence type="ECO:0000313" key="1">
    <source>
        <dbReference type="EMBL" id="KAH9381074.1"/>
    </source>
</evidence>
<name>A0A9J6H042_HAELO</name>